<evidence type="ECO:0000313" key="1">
    <source>
        <dbReference type="EMBL" id="ORX56964.1"/>
    </source>
</evidence>
<dbReference type="STRING" id="101127.A0A1X2GMF1"/>
<organism evidence="1 2">
    <name type="scientific">Hesseltinella vesiculosa</name>
    <dbReference type="NCBI Taxonomy" id="101127"/>
    <lineage>
        <taxon>Eukaryota</taxon>
        <taxon>Fungi</taxon>
        <taxon>Fungi incertae sedis</taxon>
        <taxon>Mucoromycota</taxon>
        <taxon>Mucoromycotina</taxon>
        <taxon>Mucoromycetes</taxon>
        <taxon>Mucorales</taxon>
        <taxon>Cunninghamellaceae</taxon>
        <taxon>Hesseltinella</taxon>
    </lineage>
</organism>
<protein>
    <submittedName>
        <fullName evidence="1">Alpha/beta-hydrolase</fullName>
    </submittedName>
</protein>
<dbReference type="PANTHER" id="PTHR11440">
    <property type="entry name" value="LECITHIN-CHOLESTEROL ACYLTRANSFERASE-RELATED"/>
    <property type="match status" value="1"/>
</dbReference>
<dbReference type="AlphaFoldDB" id="A0A1X2GMF1"/>
<sequence length="347" mass="39233">MSSTVPIYMYLSSYLQHTWNSSSLSSSAASLLHLFRTDAKTPQQTNRVRSTPLPCTPTVSSYTPSTLAVSTLNLMSPVTPRYRIPRAPIVLCHGLYGFDRMGPDSVPALQVHYWNEIEKALKDMGCQVVITSVPKTESISKRAYTLHSVLSSLTSHRQINLVAHSMGGLDCRYLLSHIKQRSYRVNSLSTICTPHRGSSLTNWFRDTVGVAQMVDNQTTLQQQRLFAQWFDTPAYANLTTDYCDQIFNPSTPDDPMVSYYSYTARATVTPWSSLLFLPWQLIHQAEGDNDGIVSVKSGQWGQHVKTVDADHWDFTGKSVIPYRLKDNDFDRAQFYVELAHHLYEQGH</sequence>
<dbReference type="InterPro" id="IPR029058">
    <property type="entry name" value="AB_hydrolase_fold"/>
</dbReference>
<gene>
    <name evidence="1" type="ORF">DM01DRAFT_1334519</name>
</gene>
<keyword evidence="2" id="KW-1185">Reference proteome</keyword>
<dbReference type="GO" id="GO:0016787">
    <property type="term" value="F:hydrolase activity"/>
    <property type="evidence" value="ECO:0007669"/>
    <property type="project" value="UniProtKB-KW"/>
</dbReference>
<dbReference type="OrthoDB" id="5592486at2759"/>
<comment type="caution">
    <text evidence="1">The sequence shown here is derived from an EMBL/GenBank/DDBJ whole genome shotgun (WGS) entry which is preliminary data.</text>
</comment>
<dbReference type="SUPFAM" id="SSF53474">
    <property type="entry name" value="alpha/beta-Hydrolases"/>
    <property type="match status" value="1"/>
</dbReference>
<dbReference type="EMBL" id="MCGT01000009">
    <property type="protein sequence ID" value="ORX56964.1"/>
    <property type="molecule type" value="Genomic_DNA"/>
</dbReference>
<reference evidence="1 2" key="1">
    <citation type="submission" date="2016-07" db="EMBL/GenBank/DDBJ databases">
        <title>Pervasive Adenine N6-methylation of Active Genes in Fungi.</title>
        <authorList>
            <consortium name="DOE Joint Genome Institute"/>
            <person name="Mondo S.J."/>
            <person name="Dannebaum R.O."/>
            <person name="Kuo R.C."/>
            <person name="Labutti K."/>
            <person name="Haridas S."/>
            <person name="Kuo A."/>
            <person name="Salamov A."/>
            <person name="Ahrendt S.R."/>
            <person name="Lipzen A."/>
            <person name="Sullivan W."/>
            <person name="Andreopoulos W.B."/>
            <person name="Clum A."/>
            <person name="Lindquist E."/>
            <person name="Daum C."/>
            <person name="Ramamoorthy G.K."/>
            <person name="Gryganskyi A."/>
            <person name="Culley D."/>
            <person name="Magnuson J.K."/>
            <person name="James T.Y."/>
            <person name="O'Malley M.A."/>
            <person name="Stajich J.E."/>
            <person name="Spatafora J.W."/>
            <person name="Visel A."/>
            <person name="Grigoriev I.V."/>
        </authorList>
    </citation>
    <scope>NUCLEOTIDE SEQUENCE [LARGE SCALE GENOMIC DNA]</scope>
    <source>
        <strain evidence="1 2">NRRL 3301</strain>
    </source>
</reference>
<dbReference type="Proteomes" id="UP000242146">
    <property type="component" value="Unassembled WGS sequence"/>
</dbReference>
<dbReference type="Pfam" id="PF02089">
    <property type="entry name" value="Palm_thioest"/>
    <property type="match status" value="1"/>
</dbReference>
<name>A0A1X2GMF1_9FUNG</name>
<accession>A0A1X2GMF1</accession>
<evidence type="ECO:0000313" key="2">
    <source>
        <dbReference type="Proteomes" id="UP000242146"/>
    </source>
</evidence>
<dbReference type="Gene3D" id="3.40.50.1820">
    <property type="entry name" value="alpha/beta hydrolase"/>
    <property type="match status" value="1"/>
</dbReference>
<proteinExistence type="predicted"/>
<keyword evidence="1" id="KW-0378">Hydrolase</keyword>